<organism evidence="1 2">
    <name type="scientific">Mytilus galloprovincialis</name>
    <name type="common">Mediterranean mussel</name>
    <dbReference type="NCBI Taxonomy" id="29158"/>
    <lineage>
        <taxon>Eukaryota</taxon>
        <taxon>Metazoa</taxon>
        <taxon>Spiralia</taxon>
        <taxon>Lophotrochozoa</taxon>
        <taxon>Mollusca</taxon>
        <taxon>Bivalvia</taxon>
        <taxon>Autobranchia</taxon>
        <taxon>Pteriomorphia</taxon>
        <taxon>Mytilida</taxon>
        <taxon>Mytiloidea</taxon>
        <taxon>Mytilidae</taxon>
        <taxon>Mytilinae</taxon>
        <taxon>Mytilus</taxon>
    </lineage>
</organism>
<evidence type="ECO:0000313" key="1">
    <source>
        <dbReference type="EMBL" id="VDI03370.1"/>
    </source>
</evidence>
<proteinExistence type="predicted"/>
<protein>
    <submittedName>
        <fullName evidence="1">Uncharacterized protein</fullName>
    </submittedName>
</protein>
<comment type="caution">
    <text evidence="1">The sequence shown here is derived from an EMBL/GenBank/DDBJ whole genome shotgun (WGS) entry which is preliminary data.</text>
</comment>
<evidence type="ECO:0000313" key="2">
    <source>
        <dbReference type="Proteomes" id="UP000596742"/>
    </source>
</evidence>
<feature type="non-terminal residue" evidence="1">
    <location>
        <position position="444"/>
    </location>
</feature>
<name>A0A8B6CFB8_MYTGA</name>
<sequence>MNIHWNQDGRQADYTSIMNTCNFAKILITRSTKDKESLKYWDEKSKPQLQEPLKTPSAPKYDTTISPAKRFHSYNNYITGCPKMAISFDKFRRSLPKLEKEITTNSNWSNSNKTQDKTKYIKSFSLYAWDKLTLQKKNNHTIYDCKACLVTNSDIASSHCSYPSKNRDLVELCTNITDTILENSPPTSKGIENEIQNFVQILSPIAEKKLGIDLTKSVSKIMKLTPKKSYLEKRKIETTCNKENNTKIMNQIAANDADVKNFLSSVKSYNQYDRDRLSAYHISHEEAETSMLNRVQKEQEGKNIPKKHHGNFTSYTFDQDMFLDEVKSTTPGSKVNWQYLARKYNVLNKNGIRPLNGGQVLKQFAQDNGVNIHSFNPQSRVSGRDYIRRVRRAKKRLTKRQSIPSVKTANNIKSIVKKKLDTGVINIGKKIIPTRITSNTINKE</sequence>
<dbReference type="EMBL" id="UYJE01001589">
    <property type="protein sequence ID" value="VDI03370.1"/>
    <property type="molecule type" value="Genomic_DNA"/>
</dbReference>
<reference evidence="1" key="1">
    <citation type="submission" date="2018-11" db="EMBL/GenBank/DDBJ databases">
        <authorList>
            <person name="Alioto T."/>
            <person name="Alioto T."/>
        </authorList>
    </citation>
    <scope>NUCLEOTIDE SEQUENCE</scope>
</reference>
<dbReference type="Proteomes" id="UP000596742">
    <property type="component" value="Unassembled WGS sequence"/>
</dbReference>
<keyword evidence="2" id="KW-1185">Reference proteome</keyword>
<dbReference type="AlphaFoldDB" id="A0A8B6CFB8"/>
<gene>
    <name evidence="1" type="ORF">MGAL_10B069968</name>
</gene>
<accession>A0A8B6CFB8</accession>
<dbReference type="OrthoDB" id="10363807at2759"/>